<accession>A0AAQ4PWN6</accession>
<dbReference type="GO" id="GO:0003735">
    <property type="term" value="F:structural constituent of ribosome"/>
    <property type="evidence" value="ECO:0007669"/>
    <property type="project" value="InterPro"/>
</dbReference>
<dbReference type="FunFam" id="1.10.287.3980:FF:000001">
    <property type="entry name" value="Mitochondrial ribosomal protein L34"/>
    <property type="match status" value="1"/>
</dbReference>
<name>A0AAQ4PWN6_GASAC</name>
<sequence length="121" mass="13666">MGCCDVYGAESLSTHRIPAGNVAVTGNSHLRMFSNWFVPRAAAGPQISRRGPLCSQAEGGGVFQQLPWQYQQVRTRKRGTEYQPKNIKRKRTHGWIKRMSSQTGIEVVLRRMLKGRKSLSH</sequence>
<dbReference type="NCBIfam" id="TIGR01030">
    <property type="entry name" value="rpmH_bact"/>
    <property type="match status" value="1"/>
</dbReference>
<dbReference type="AlphaFoldDB" id="A0AAQ4PWN6"/>
<keyword evidence="3" id="KW-0687">Ribonucleoprotein</keyword>
<keyword evidence="7" id="KW-1185">Reference proteome</keyword>
<evidence type="ECO:0000313" key="6">
    <source>
        <dbReference type="Ensembl" id="ENSGACP00000043007.1"/>
    </source>
</evidence>
<dbReference type="PANTHER" id="PTHR14503">
    <property type="entry name" value="MITOCHONDRIAL RIBOSOMAL PROTEIN 34 FAMILY MEMBER"/>
    <property type="match status" value="1"/>
</dbReference>
<reference evidence="6" key="2">
    <citation type="submission" date="2025-08" db="UniProtKB">
        <authorList>
            <consortium name="Ensembl"/>
        </authorList>
    </citation>
    <scope>IDENTIFICATION</scope>
</reference>
<dbReference type="InterPro" id="IPR000271">
    <property type="entry name" value="Ribosomal_bL34"/>
</dbReference>
<dbReference type="Gene3D" id="1.10.287.3980">
    <property type="match status" value="1"/>
</dbReference>
<dbReference type="Pfam" id="PF00468">
    <property type="entry name" value="Ribosomal_L34"/>
    <property type="match status" value="1"/>
</dbReference>
<dbReference type="Ensembl" id="ENSGACT00000083187.1">
    <property type="protein sequence ID" value="ENSGACP00000043007.1"/>
    <property type="gene ID" value="ENSGACG00000037360.1"/>
</dbReference>
<reference evidence="6" key="3">
    <citation type="submission" date="2025-09" db="UniProtKB">
        <authorList>
            <consortium name="Ensembl"/>
        </authorList>
    </citation>
    <scope>IDENTIFICATION</scope>
</reference>
<dbReference type="GO" id="GO:0005762">
    <property type="term" value="C:mitochondrial large ribosomal subunit"/>
    <property type="evidence" value="ECO:0007669"/>
    <property type="project" value="TreeGrafter"/>
</dbReference>
<evidence type="ECO:0000256" key="3">
    <source>
        <dbReference type="ARBA" id="ARBA00023274"/>
    </source>
</evidence>
<evidence type="ECO:0000256" key="4">
    <source>
        <dbReference type="ARBA" id="ARBA00035274"/>
    </source>
</evidence>
<evidence type="ECO:0000256" key="2">
    <source>
        <dbReference type="ARBA" id="ARBA00022980"/>
    </source>
</evidence>
<comment type="similarity">
    <text evidence="1">Belongs to the bacterial ribosomal protein bL34 family.</text>
</comment>
<dbReference type="GeneTree" id="ENSGT00390000012240"/>
<protein>
    <recommendedName>
        <fullName evidence="4">Large ribosomal subunit protein bL34m</fullName>
    </recommendedName>
    <alternativeName>
        <fullName evidence="5">39S ribosomal protein L34, mitochondrial</fullName>
    </alternativeName>
</protein>
<evidence type="ECO:0000256" key="1">
    <source>
        <dbReference type="ARBA" id="ARBA00010111"/>
    </source>
</evidence>
<keyword evidence="2" id="KW-0689">Ribosomal protein</keyword>
<dbReference type="GO" id="GO:0006412">
    <property type="term" value="P:translation"/>
    <property type="evidence" value="ECO:0007669"/>
    <property type="project" value="InterPro"/>
</dbReference>
<reference evidence="6 7" key="1">
    <citation type="journal article" date="2021" name="G3 (Bethesda)">
        <title>Improved contiguity of the threespine stickleback genome using long-read sequencing.</title>
        <authorList>
            <person name="Nath S."/>
            <person name="Shaw D.E."/>
            <person name="White M.A."/>
        </authorList>
    </citation>
    <scope>NUCLEOTIDE SEQUENCE [LARGE SCALE GENOMIC DNA]</scope>
    <source>
        <strain evidence="6 7">Lake Benthic</strain>
    </source>
</reference>
<proteinExistence type="inferred from homology"/>
<evidence type="ECO:0000256" key="5">
    <source>
        <dbReference type="ARBA" id="ARBA00035434"/>
    </source>
</evidence>
<dbReference type="PANTHER" id="PTHR14503:SF4">
    <property type="entry name" value="LARGE RIBOSOMAL SUBUNIT PROTEIN BL34M"/>
    <property type="match status" value="1"/>
</dbReference>
<evidence type="ECO:0000313" key="7">
    <source>
        <dbReference type="Proteomes" id="UP000007635"/>
    </source>
</evidence>
<organism evidence="6 7">
    <name type="scientific">Gasterosteus aculeatus aculeatus</name>
    <name type="common">three-spined stickleback</name>
    <dbReference type="NCBI Taxonomy" id="481459"/>
    <lineage>
        <taxon>Eukaryota</taxon>
        <taxon>Metazoa</taxon>
        <taxon>Chordata</taxon>
        <taxon>Craniata</taxon>
        <taxon>Vertebrata</taxon>
        <taxon>Euteleostomi</taxon>
        <taxon>Actinopterygii</taxon>
        <taxon>Neopterygii</taxon>
        <taxon>Teleostei</taxon>
        <taxon>Neoteleostei</taxon>
        <taxon>Acanthomorphata</taxon>
        <taxon>Eupercaria</taxon>
        <taxon>Perciformes</taxon>
        <taxon>Cottioidei</taxon>
        <taxon>Gasterosteales</taxon>
        <taxon>Gasterosteidae</taxon>
        <taxon>Gasterosteus</taxon>
    </lineage>
</organism>
<dbReference type="Proteomes" id="UP000007635">
    <property type="component" value="Chromosome III"/>
</dbReference>